<organism evidence="4 5">
    <name type="scientific">Flavobacterium amnicola</name>
    <dbReference type="NCBI Taxonomy" id="2506422"/>
    <lineage>
        <taxon>Bacteria</taxon>
        <taxon>Pseudomonadati</taxon>
        <taxon>Bacteroidota</taxon>
        <taxon>Flavobacteriia</taxon>
        <taxon>Flavobacteriales</taxon>
        <taxon>Flavobacteriaceae</taxon>
        <taxon>Flavobacterium</taxon>
    </lineage>
</organism>
<proteinExistence type="predicted"/>
<dbReference type="GO" id="GO:0098797">
    <property type="term" value="C:plasma membrane protein complex"/>
    <property type="evidence" value="ECO:0007669"/>
    <property type="project" value="TreeGrafter"/>
</dbReference>
<evidence type="ECO:0000256" key="2">
    <source>
        <dbReference type="SAM" id="Phobius"/>
    </source>
</evidence>
<dbReference type="InterPro" id="IPR037682">
    <property type="entry name" value="TonB_C"/>
</dbReference>
<dbReference type="Gene3D" id="3.30.1150.10">
    <property type="match status" value="1"/>
</dbReference>
<dbReference type="GO" id="GO:0031992">
    <property type="term" value="F:energy transducer activity"/>
    <property type="evidence" value="ECO:0007669"/>
    <property type="project" value="TreeGrafter"/>
</dbReference>
<keyword evidence="5" id="KW-1185">Reference proteome</keyword>
<feature type="compositionally biased region" description="Low complexity" evidence="1">
    <location>
        <begin position="143"/>
        <end position="154"/>
    </location>
</feature>
<accession>A0A4Q1K162</accession>
<dbReference type="RefSeq" id="WP_129435960.1">
    <property type="nucleotide sequence ID" value="NZ_SBKO01000003.1"/>
</dbReference>
<dbReference type="AlphaFoldDB" id="A0A4Q1K162"/>
<evidence type="ECO:0000313" key="5">
    <source>
        <dbReference type="Proteomes" id="UP000290283"/>
    </source>
</evidence>
<dbReference type="Proteomes" id="UP000290283">
    <property type="component" value="Unassembled WGS sequence"/>
</dbReference>
<evidence type="ECO:0000256" key="1">
    <source>
        <dbReference type="SAM" id="MobiDB-lite"/>
    </source>
</evidence>
<keyword evidence="2" id="KW-0472">Membrane</keyword>
<feature type="compositionally biased region" description="Polar residues" evidence="1">
    <location>
        <begin position="128"/>
        <end position="138"/>
    </location>
</feature>
<gene>
    <name evidence="4" type="ORF">EQG63_08555</name>
</gene>
<reference evidence="5" key="1">
    <citation type="submission" date="2019-01" db="EMBL/GenBank/DDBJ databases">
        <title>Cytophagaceae bacterium strain CAR-16.</title>
        <authorList>
            <person name="Chen W.-M."/>
        </authorList>
    </citation>
    <scope>NUCLEOTIDE SEQUENCE [LARGE SCALE GENOMIC DNA]</scope>
    <source>
        <strain evidence="5">LLJ-11</strain>
    </source>
</reference>
<feature type="transmembrane region" description="Helical" evidence="2">
    <location>
        <begin position="39"/>
        <end position="60"/>
    </location>
</feature>
<sequence>MSKLNINKNEWLELVFEGKNKEYGAYQFRQEEGKTTLKAFFSALALLTGLATIPFILSSFGEKALPVQPTVLDEVKVSLVHFPEKEKQKEIEKQIKKAEVLKTPKTKDLQNITVVKPEEATPTEITKNENLGKNTSENPLAANGSTTGSNTGTTIEPVKETPKTGNGETIVNTSMVEKNPSFPGGIDAFLRIVGNKFVAPEMEEEKTVKVIVLFVVEKDGSLSNITVPRSPGFGLDKEAIRVLKSIKTKWEPGIYKGEPVRTQYTLPIVVKTN</sequence>
<dbReference type="OrthoDB" id="1095452at2"/>
<dbReference type="SUPFAM" id="SSF74653">
    <property type="entry name" value="TolA/TonB C-terminal domain"/>
    <property type="match status" value="1"/>
</dbReference>
<dbReference type="EMBL" id="SBKO01000003">
    <property type="protein sequence ID" value="RXR18311.1"/>
    <property type="molecule type" value="Genomic_DNA"/>
</dbReference>
<evidence type="ECO:0000259" key="3">
    <source>
        <dbReference type="Pfam" id="PF03544"/>
    </source>
</evidence>
<name>A0A4Q1K162_9FLAO</name>
<feature type="region of interest" description="Disordered" evidence="1">
    <location>
        <begin position="128"/>
        <end position="168"/>
    </location>
</feature>
<comment type="caution">
    <text evidence="4">The sequence shown here is derived from an EMBL/GenBank/DDBJ whole genome shotgun (WGS) entry which is preliminary data.</text>
</comment>
<dbReference type="PANTHER" id="PTHR33446:SF2">
    <property type="entry name" value="PROTEIN TONB"/>
    <property type="match status" value="1"/>
</dbReference>
<keyword evidence="2" id="KW-0812">Transmembrane</keyword>
<dbReference type="GO" id="GO:0055085">
    <property type="term" value="P:transmembrane transport"/>
    <property type="evidence" value="ECO:0007669"/>
    <property type="project" value="InterPro"/>
</dbReference>
<dbReference type="InterPro" id="IPR051045">
    <property type="entry name" value="TonB-dependent_transducer"/>
</dbReference>
<dbReference type="PANTHER" id="PTHR33446">
    <property type="entry name" value="PROTEIN TONB-RELATED"/>
    <property type="match status" value="1"/>
</dbReference>
<feature type="domain" description="TonB C-terminal" evidence="3">
    <location>
        <begin position="207"/>
        <end position="268"/>
    </location>
</feature>
<keyword evidence="2" id="KW-1133">Transmembrane helix</keyword>
<dbReference type="Pfam" id="PF03544">
    <property type="entry name" value="TonB_C"/>
    <property type="match status" value="1"/>
</dbReference>
<protein>
    <submittedName>
        <fullName evidence="4">Energy transducer TonB</fullName>
    </submittedName>
</protein>
<evidence type="ECO:0000313" key="4">
    <source>
        <dbReference type="EMBL" id="RXR18311.1"/>
    </source>
</evidence>